<evidence type="ECO:0000256" key="6">
    <source>
        <dbReference type="ARBA" id="ARBA00022723"/>
    </source>
</evidence>
<dbReference type="Pfam" id="PF18913">
    <property type="entry name" value="FBPase_C"/>
    <property type="match status" value="1"/>
</dbReference>
<feature type="binding site" evidence="12">
    <location>
        <begin position="121"/>
        <end position="124"/>
    </location>
    <ligand>
        <name>substrate</name>
    </ligand>
</feature>
<comment type="catalytic activity">
    <reaction evidence="1 12">
        <text>beta-D-fructose 1,6-bisphosphate + H2O = beta-D-fructose 6-phosphate + phosphate</text>
        <dbReference type="Rhea" id="RHEA:11064"/>
        <dbReference type="ChEBI" id="CHEBI:15377"/>
        <dbReference type="ChEBI" id="CHEBI:32966"/>
        <dbReference type="ChEBI" id="CHEBI:43474"/>
        <dbReference type="ChEBI" id="CHEBI:57634"/>
        <dbReference type="EC" id="3.1.3.11"/>
    </reaction>
</comment>
<comment type="subunit">
    <text evidence="12">Homotetramer.</text>
</comment>
<dbReference type="Pfam" id="PF00316">
    <property type="entry name" value="FBPase"/>
    <property type="match status" value="1"/>
</dbReference>
<dbReference type="AlphaFoldDB" id="A0A518CYC5"/>
<feature type="domain" description="Fructose-1-6-bisphosphatase class 1 C-terminal" evidence="15">
    <location>
        <begin position="202"/>
        <end position="324"/>
    </location>
</feature>
<feature type="binding site" evidence="12">
    <location>
        <position position="95"/>
    </location>
    <ligand>
        <name>Mg(2+)</name>
        <dbReference type="ChEBI" id="CHEBI:18420"/>
        <label>1</label>
    </ligand>
</feature>
<name>A0A518CYC5_9BACT</name>
<organism evidence="16 17">
    <name type="scientific">Rohdeia mirabilis</name>
    <dbReference type="NCBI Taxonomy" id="2528008"/>
    <lineage>
        <taxon>Bacteria</taxon>
        <taxon>Pseudomonadati</taxon>
        <taxon>Planctomycetota</taxon>
        <taxon>Planctomycetia</taxon>
        <taxon>Planctomycetia incertae sedis</taxon>
        <taxon>Rohdeia</taxon>
    </lineage>
</organism>
<keyword evidence="17" id="KW-1185">Reference proteome</keyword>
<evidence type="ECO:0000256" key="7">
    <source>
        <dbReference type="ARBA" id="ARBA00022801"/>
    </source>
</evidence>
<feature type="domain" description="Fructose-1-6-bisphosphatase class I N-terminal" evidence="14">
    <location>
        <begin position="9"/>
        <end position="197"/>
    </location>
</feature>
<dbReference type="HAMAP" id="MF_01855">
    <property type="entry name" value="FBPase_class1"/>
    <property type="match status" value="1"/>
</dbReference>
<dbReference type="PRINTS" id="PR00115">
    <property type="entry name" value="F16BPHPHTASE"/>
</dbReference>
<keyword evidence="5 12" id="KW-0963">Cytoplasm</keyword>
<comment type="subcellular location">
    <subcellularLocation>
        <location evidence="12">Cytoplasm</location>
    </subcellularLocation>
</comment>
<dbReference type="PROSITE" id="PS00124">
    <property type="entry name" value="FBPASE"/>
    <property type="match status" value="1"/>
</dbReference>
<accession>A0A518CYC5</accession>
<evidence type="ECO:0000256" key="2">
    <source>
        <dbReference type="ARBA" id="ARBA00005215"/>
    </source>
</evidence>
<evidence type="ECO:0000313" key="17">
    <source>
        <dbReference type="Proteomes" id="UP000319342"/>
    </source>
</evidence>
<dbReference type="InterPro" id="IPR020548">
    <property type="entry name" value="Fructose_bisphosphatase_AS"/>
</dbReference>
<dbReference type="FunFam" id="3.30.540.10:FF:000002">
    <property type="entry name" value="Fructose-1,6-bisphosphatase class 1"/>
    <property type="match status" value="1"/>
</dbReference>
<evidence type="ECO:0000259" key="14">
    <source>
        <dbReference type="Pfam" id="PF00316"/>
    </source>
</evidence>
<keyword evidence="7 12" id="KW-0378">Hydrolase</keyword>
<dbReference type="Proteomes" id="UP000319342">
    <property type="component" value="Chromosome"/>
</dbReference>
<dbReference type="OrthoDB" id="9806756at2"/>
<feature type="binding site" evidence="12">
    <location>
        <position position="120"/>
    </location>
    <ligand>
        <name>Mg(2+)</name>
        <dbReference type="ChEBI" id="CHEBI:18420"/>
        <label>1</label>
    </ligand>
</feature>
<evidence type="ECO:0000256" key="3">
    <source>
        <dbReference type="ARBA" id="ARBA00010941"/>
    </source>
</evidence>
<evidence type="ECO:0000256" key="1">
    <source>
        <dbReference type="ARBA" id="ARBA00001273"/>
    </source>
</evidence>
<evidence type="ECO:0000256" key="13">
    <source>
        <dbReference type="RuleBase" id="RU000508"/>
    </source>
</evidence>
<reference evidence="16 17" key="1">
    <citation type="submission" date="2019-02" db="EMBL/GenBank/DDBJ databases">
        <title>Deep-cultivation of Planctomycetes and their phenomic and genomic characterization uncovers novel biology.</title>
        <authorList>
            <person name="Wiegand S."/>
            <person name="Jogler M."/>
            <person name="Boedeker C."/>
            <person name="Pinto D."/>
            <person name="Vollmers J."/>
            <person name="Rivas-Marin E."/>
            <person name="Kohn T."/>
            <person name="Peeters S.H."/>
            <person name="Heuer A."/>
            <person name="Rast P."/>
            <person name="Oberbeckmann S."/>
            <person name="Bunk B."/>
            <person name="Jeske O."/>
            <person name="Meyerdierks A."/>
            <person name="Storesund J.E."/>
            <person name="Kallscheuer N."/>
            <person name="Luecker S."/>
            <person name="Lage O.M."/>
            <person name="Pohl T."/>
            <person name="Merkel B.J."/>
            <person name="Hornburger P."/>
            <person name="Mueller R.-W."/>
            <person name="Bruemmer F."/>
            <person name="Labrenz M."/>
            <person name="Spormann A.M."/>
            <person name="Op den Camp H."/>
            <person name="Overmann J."/>
            <person name="Amann R."/>
            <person name="Jetten M.S.M."/>
            <person name="Mascher T."/>
            <person name="Medema M.H."/>
            <person name="Devos D.P."/>
            <person name="Kaster A.-K."/>
            <person name="Ovreas L."/>
            <person name="Rohde M."/>
            <person name="Galperin M.Y."/>
            <person name="Jogler C."/>
        </authorList>
    </citation>
    <scope>NUCLEOTIDE SEQUENCE [LARGE SCALE GENOMIC DNA]</scope>
    <source>
        <strain evidence="16 17">Pla163</strain>
    </source>
</reference>
<dbReference type="Gene3D" id="3.40.190.80">
    <property type="match status" value="1"/>
</dbReference>
<dbReference type="GO" id="GO:0030388">
    <property type="term" value="P:fructose 1,6-bisphosphate metabolic process"/>
    <property type="evidence" value="ECO:0007669"/>
    <property type="project" value="TreeGrafter"/>
</dbReference>
<dbReference type="GO" id="GO:0005986">
    <property type="term" value="P:sucrose biosynthetic process"/>
    <property type="evidence" value="ECO:0007669"/>
    <property type="project" value="TreeGrafter"/>
</dbReference>
<protein>
    <recommendedName>
        <fullName evidence="10 12">Fructose-1,6-bisphosphatase class 1</fullName>
        <shortName evidence="12">FBPase class 1</shortName>
        <ecNumber evidence="4 12">3.1.3.11</ecNumber>
    </recommendedName>
    <alternativeName>
        <fullName evidence="11 12">D-fructose-1,6-bisphosphate 1-phosphohydrolase class 1</fullName>
    </alternativeName>
</protein>
<dbReference type="PIRSF" id="PIRSF500210">
    <property type="entry name" value="FBPtase"/>
    <property type="match status" value="1"/>
</dbReference>
<feature type="binding site" evidence="12">
    <location>
        <position position="118"/>
    </location>
    <ligand>
        <name>Mg(2+)</name>
        <dbReference type="ChEBI" id="CHEBI:18420"/>
        <label>1</label>
    </ligand>
</feature>
<dbReference type="GO" id="GO:0006094">
    <property type="term" value="P:gluconeogenesis"/>
    <property type="evidence" value="ECO:0007669"/>
    <property type="project" value="UniProtKB-UniRule"/>
</dbReference>
<comment type="similarity">
    <text evidence="3 12 13">Belongs to the FBPase class 1 family.</text>
</comment>
<keyword evidence="6 12" id="KW-0479">Metal-binding</keyword>
<dbReference type="GO" id="GO:0042132">
    <property type="term" value="F:fructose 1,6-bisphosphate 1-phosphatase activity"/>
    <property type="evidence" value="ECO:0007669"/>
    <property type="project" value="UniProtKB-UniRule"/>
</dbReference>
<sequence length="327" mass="36087">MTTSKDVVTFQSHLVDHQRKHPEATGALSWILISVSVSAKMIAAKIRRARLEGVLGALESENVQGEVQQKLDVIADRIMRHNVGEKEPVAILGSEEEEDVHALRLQTDGERRYNVLFDPLDGSSNLDTCGAVGTIFSVLRHDRRADDPVNSVLQPGTQQVAAGYVLYGSSTVFVYTAGDGVHVFELDPNVGTFFRVKADLQIPATGKIYSLNEGNRRSMPQGYRDYLDWAQSNGYSSRYIGAMVADVHRTLLKGGVFLYPPTESSPNGKLRLLYEVNPMAMLVEQAGGKALSGDQRAMDIRPTELHQRVPIVLGSPDEVDRVYDHLK</sequence>
<feature type="binding site" evidence="12">
    <location>
        <position position="118"/>
    </location>
    <ligand>
        <name>Mg(2+)</name>
        <dbReference type="ChEBI" id="CHEBI:18420"/>
        <label>2</label>
    </ligand>
</feature>
<evidence type="ECO:0000256" key="9">
    <source>
        <dbReference type="ARBA" id="ARBA00023277"/>
    </source>
</evidence>
<gene>
    <name evidence="16" type="primary">fbp_2</name>
    <name evidence="12" type="synonym">fbp</name>
    <name evidence="16" type="ORF">Pla163_13020</name>
</gene>
<feature type="binding site" evidence="12">
    <location>
        <position position="239"/>
    </location>
    <ligand>
        <name>substrate</name>
    </ligand>
</feature>
<evidence type="ECO:0000256" key="12">
    <source>
        <dbReference type="HAMAP-Rule" id="MF_01855"/>
    </source>
</evidence>
<dbReference type="InterPro" id="IPR028343">
    <property type="entry name" value="FBPtase"/>
</dbReference>
<dbReference type="GO" id="GO:0006000">
    <property type="term" value="P:fructose metabolic process"/>
    <property type="evidence" value="ECO:0007669"/>
    <property type="project" value="TreeGrafter"/>
</dbReference>
<evidence type="ECO:0000256" key="10">
    <source>
        <dbReference type="ARBA" id="ARBA00072069"/>
    </source>
</evidence>
<evidence type="ECO:0000256" key="11">
    <source>
        <dbReference type="ARBA" id="ARBA00081210"/>
    </source>
</evidence>
<dbReference type="PANTHER" id="PTHR11556">
    <property type="entry name" value="FRUCTOSE-1,6-BISPHOSPHATASE-RELATED"/>
    <property type="match status" value="1"/>
</dbReference>
<dbReference type="Gene3D" id="3.30.540.10">
    <property type="entry name" value="Fructose-1,6-Bisphosphatase, subunit A, domain 1"/>
    <property type="match status" value="1"/>
</dbReference>
<dbReference type="GO" id="GO:0000287">
    <property type="term" value="F:magnesium ion binding"/>
    <property type="evidence" value="ECO:0007669"/>
    <property type="project" value="UniProtKB-UniRule"/>
</dbReference>
<feature type="binding site" evidence="12">
    <location>
        <position position="121"/>
    </location>
    <ligand>
        <name>Mg(2+)</name>
        <dbReference type="ChEBI" id="CHEBI:18420"/>
        <label>2</label>
    </ligand>
</feature>
<feature type="binding site" evidence="12">
    <location>
        <position position="269"/>
    </location>
    <ligand>
        <name>substrate</name>
    </ligand>
</feature>
<feature type="binding site" evidence="12">
    <location>
        <position position="275"/>
    </location>
    <ligand>
        <name>Mg(2+)</name>
        <dbReference type="ChEBI" id="CHEBI:18420"/>
        <label>2</label>
    </ligand>
</feature>
<keyword evidence="8 12" id="KW-0460">Magnesium</keyword>
<evidence type="ECO:0000259" key="15">
    <source>
        <dbReference type="Pfam" id="PF18913"/>
    </source>
</evidence>
<dbReference type="RefSeq" id="WP_145185313.1">
    <property type="nucleotide sequence ID" value="NZ_CP036290.1"/>
</dbReference>
<dbReference type="InterPro" id="IPR000146">
    <property type="entry name" value="FBPase_class-1"/>
</dbReference>
<dbReference type="PANTHER" id="PTHR11556:SF35">
    <property type="entry name" value="SEDOHEPTULOSE-1,7-BISPHOSPHATASE, CHLOROPLASTIC"/>
    <property type="match status" value="1"/>
</dbReference>
<comment type="cofactor">
    <cofactor evidence="12">
        <name>Mg(2+)</name>
        <dbReference type="ChEBI" id="CHEBI:18420"/>
    </cofactor>
    <text evidence="12">Binds 2 magnesium ions per subunit.</text>
</comment>
<dbReference type="InterPro" id="IPR033391">
    <property type="entry name" value="FBPase_N"/>
</dbReference>
<dbReference type="InterPro" id="IPR044015">
    <property type="entry name" value="FBPase_C_dom"/>
</dbReference>
<keyword evidence="9 12" id="KW-0119">Carbohydrate metabolism</keyword>
<dbReference type="SUPFAM" id="SSF56655">
    <property type="entry name" value="Carbohydrate phosphatase"/>
    <property type="match status" value="1"/>
</dbReference>
<feature type="binding site" evidence="12">
    <location>
        <position position="212"/>
    </location>
    <ligand>
        <name>substrate</name>
    </ligand>
</feature>
<dbReference type="CDD" id="cd00354">
    <property type="entry name" value="FBPase"/>
    <property type="match status" value="1"/>
</dbReference>
<proteinExistence type="inferred from homology"/>
<dbReference type="FunFam" id="3.40.190.80:FF:000001">
    <property type="entry name" value="Fructose-1,6-bisphosphatase class 1"/>
    <property type="match status" value="1"/>
</dbReference>
<evidence type="ECO:0000256" key="4">
    <source>
        <dbReference type="ARBA" id="ARBA00013093"/>
    </source>
</evidence>
<dbReference type="NCBIfam" id="NF006778">
    <property type="entry name" value="PRK09293.1-1"/>
    <property type="match status" value="1"/>
</dbReference>
<evidence type="ECO:0000256" key="8">
    <source>
        <dbReference type="ARBA" id="ARBA00022842"/>
    </source>
</evidence>
<dbReference type="GO" id="GO:0006002">
    <property type="term" value="P:fructose 6-phosphate metabolic process"/>
    <property type="evidence" value="ECO:0007669"/>
    <property type="project" value="TreeGrafter"/>
</dbReference>
<comment type="pathway">
    <text evidence="2">Carbohydrate biosynthesis; Calvin cycle.</text>
</comment>
<evidence type="ECO:0000256" key="5">
    <source>
        <dbReference type="ARBA" id="ARBA00022490"/>
    </source>
</evidence>
<comment type="caution">
    <text evidence="12">Lacks conserved residue(s) required for the propagation of feature annotation.</text>
</comment>
<dbReference type="PIRSF" id="PIRSF000904">
    <property type="entry name" value="FBPtase_SBPase"/>
    <property type="match status" value="1"/>
</dbReference>
<dbReference type="EMBL" id="CP036290">
    <property type="protein sequence ID" value="QDU84197.1"/>
    <property type="molecule type" value="Genomic_DNA"/>
</dbReference>
<dbReference type="GO" id="GO:0005737">
    <property type="term" value="C:cytoplasm"/>
    <property type="evidence" value="ECO:0007669"/>
    <property type="project" value="UniProtKB-SubCell"/>
</dbReference>
<dbReference type="EC" id="3.1.3.11" evidence="4 12"/>
<evidence type="ECO:0000313" key="16">
    <source>
        <dbReference type="EMBL" id="QDU84197.1"/>
    </source>
</evidence>